<dbReference type="AlphaFoldDB" id="A0A2T3XTV9"/>
<proteinExistence type="predicted"/>
<accession>A0A2T3XTV9</accession>
<dbReference type="PROSITE" id="PS51257">
    <property type="entry name" value="PROKAR_LIPOPROTEIN"/>
    <property type="match status" value="1"/>
</dbReference>
<dbReference type="EMBL" id="PYUC01000007">
    <property type="protein sequence ID" value="PTB19966.1"/>
    <property type="molecule type" value="Genomic_DNA"/>
</dbReference>
<evidence type="ECO:0000313" key="2">
    <source>
        <dbReference type="EMBL" id="PTB19966.1"/>
    </source>
</evidence>
<feature type="chain" id="PRO_5015735759" description="Lipocalin-like domain-containing protein" evidence="1">
    <location>
        <begin position="22"/>
        <end position="259"/>
    </location>
</feature>
<reference evidence="2 3" key="1">
    <citation type="submission" date="2018-03" db="EMBL/GenBank/DDBJ databases">
        <title>Whole genome analyses suggest that Burkholderia sensu lato contains two further novel genera in the rhizoxinica-symbiotica group Mycetohabitans gen. nov., and Trinickia gen. nov.: implications for the evolution of diazotrophy and nodulation in the Burkholderiaceae.</title>
        <authorList>
            <person name="Estrada De Los Santos P."/>
            <person name="Palmer M."/>
            <person name="Chavez-Ramirez B."/>
            <person name="Steenkamp E.T."/>
            <person name="Hirsch A.M."/>
            <person name="Manyaka P."/>
            <person name="Maluk M."/>
            <person name="Lafos M."/>
            <person name="Crook M."/>
            <person name="Gross E."/>
            <person name="Simon M.F."/>
            <person name="Bueno Dos Reis Junior F."/>
            <person name="Poole P.S."/>
            <person name="Venter S.N."/>
            <person name="James E.K."/>
        </authorList>
    </citation>
    <scope>NUCLEOTIDE SEQUENCE [LARGE SCALE GENOMIC DNA]</scope>
    <source>
        <strain evidence="2 3">JPY-366</strain>
    </source>
</reference>
<evidence type="ECO:0000313" key="3">
    <source>
        <dbReference type="Proteomes" id="UP000240638"/>
    </source>
</evidence>
<organism evidence="2 3">
    <name type="scientific">Trinickia symbiotica</name>
    <dbReference type="NCBI Taxonomy" id="863227"/>
    <lineage>
        <taxon>Bacteria</taxon>
        <taxon>Pseudomonadati</taxon>
        <taxon>Pseudomonadota</taxon>
        <taxon>Betaproteobacteria</taxon>
        <taxon>Burkholderiales</taxon>
        <taxon>Burkholderiaceae</taxon>
        <taxon>Trinickia</taxon>
    </lineage>
</organism>
<dbReference type="RefSeq" id="WP_107151705.1">
    <property type="nucleotide sequence ID" value="NZ_PYUC01000007.1"/>
</dbReference>
<evidence type="ECO:0008006" key="4">
    <source>
        <dbReference type="Google" id="ProtNLM"/>
    </source>
</evidence>
<dbReference type="Proteomes" id="UP000240638">
    <property type="component" value="Unassembled WGS sequence"/>
</dbReference>
<evidence type="ECO:0000256" key="1">
    <source>
        <dbReference type="SAM" id="SignalP"/>
    </source>
</evidence>
<name>A0A2T3XTV9_9BURK</name>
<comment type="caution">
    <text evidence="2">The sequence shown here is derived from an EMBL/GenBank/DDBJ whole genome shotgun (WGS) entry which is preliminary data.</text>
</comment>
<gene>
    <name evidence="2" type="ORF">C9I57_14905</name>
</gene>
<sequence>MKRLWVWLLSFALLASVMSCGGGDDHKSNTSSRPFGVAGIMEGIWTGNFHSNVTGRDTGMFVIITAGGTFDLITDDCGQIVASIAANGPFFSGTGTSFTQTNCDGIDVVVVPPSLSGGPVQSFQISGQFDHPSGTAFANFTTSSDSGTISFTGFFPEYFDEPGVLPRAVGSYTVKGRSTSIFVDVNGNVAFQDAAGQTFVGTLFVLDSSVDVYGMTLQVGGQTLTGLATVVDDGDGRDNDFLFAVANSALAFNAELRRN</sequence>
<feature type="signal peptide" evidence="1">
    <location>
        <begin position="1"/>
        <end position="21"/>
    </location>
</feature>
<keyword evidence="1" id="KW-0732">Signal</keyword>
<protein>
    <recommendedName>
        <fullName evidence="4">Lipocalin-like domain-containing protein</fullName>
    </recommendedName>
</protein>